<evidence type="ECO:0000256" key="1">
    <source>
        <dbReference type="SAM" id="Phobius"/>
    </source>
</evidence>
<dbReference type="AlphaFoldDB" id="A0A2J9VJ19"/>
<dbReference type="EMBL" id="LOSJ02000001">
    <property type="protein sequence ID" value="PNM63790.1"/>
    <property type="molecule type" value="Genomic_DNA"/>
</dbReference>
<comment type="caution">
    <text evidence="2">The sequence shown here is derived from an EMBL/GenBank/DDBJ whole genome shotgun (WGS) entry which is preliminary data.</text>
</comment>
<accession>A0A2J9VJ19</accession>
<dbReference type="RefSeq" id="WP_001046158.1">
    <property type="nucleotide sequence ID" value="NZ_CAWMSS010000002.1"/>
</dbReference>
<keyword evidence="1" id="KW-0472">Membrane</keyword>
<keyword evidence="3" id="KW-1185">Reference proteome</keyword>
<evidence type="ECO:0000313" key="3">
    <source>
        <dbReference type="Proteomes" id="UP000053748"/>
    </source>
</evidence>
<protein>
    <submittedName>
        <fullName evidence="2">Uncharacterized protein</fullName>
    </submittedName>
</protein>
<name>A0A2J9VJ19_VIBMI</name>
<feature type="transmembrane region" description="Helical" evidence="1">
    <location>
        <begin position="7"/>
        <end position="25"/>
    </location>
</feature>
<organism evidence="2 3">
    <name type="scientific">Vibrio mimicus</name>
    <dbReference type="NCBI Taxonomy" id="674"/>
    <lineage>
        <taxon>Bacteria</taxon>
        <taxon>Pseudomonadati</taxon>
        <taxon>Pseudomonadota</taxon>
        <taxon>Gammaproteobacteria</taxon>
        <taxon>Vibrionales</taxon>
        <taxon>Vibrionaceae</taxon>
        <taxon>Vibrio</taxon>
    </lineage>
</organism>
<gene>
    <name evidence="2" type="ORF">AL544_002140</name>
</gene>
<keyword evidence="1" id="KW-0812">Transmembrane</keyword>
<dbReference type="OrthoDB" id="9984308at2"/>
<dbReference type="Proteomes" id="UP000053748">
    <property type="component" value="Unassembled WGS sequence"/>
</dbReference>
<keyword evidence="1" id="KW-1133">Transmembrane helix</keyword>
<feature type="transmembrane region" description="Helical" evidence="1">
    <location>
        <begin position="31"/>
        <end position="50"/>
    </location>
</feature>
<evidence type="ECO:0000313" key="2">
    <source>
        <dbReference type="EMBL" id="PNM63790.1"/>
    </source>
</evidence>
<sequence length="102" mass="11717">MNKYLHRLLSAIIAFVMFGLTIYFFRKEMSLIQMLPLVVIFTAIPIRLFLMIPIKCDQNGCEGVAHLEAHKGVDNKLLKLILLTGHRCSECNNLIKFPRKNS</sequence>
<reference evidence="2" key="1">
    <citation type="submission" date="2017-12" db="EMBL/GenBank/DDBJ databases">
        <title>FDA dAtabase for Regulatory Grade micrObial Sequences (FDA-ARGOS): Supporting development and validation of Infectious Disease Dx tests.</title>
        <authorList>
            <person name="Hoffmann M."/>
            <person name="Allard M."/>
            <person name="Evans P."/>
            <person name="Brown E."/>
            <person name="Tallon L.J."/>
            <person name="Sadzewicz L."/>
            <person name="Sengamalay N."/>
            <person name="Ott S."/>
            <person name="Godinez A."/>
            <person name="Nagaraj S."/>
            <person name="Vavikolanu K."/>
            <person name="Aluvathingal J."/>
            <person name="Nadendla S."/>
            <person name="Hobson J."/>
            <person name="Sichtig H."/>
        </authorList>
    </citation>
    <scope>NUCLEOTIDE SEQUENCE [LARGE SCALE GENOMIC DNA]</scope>
    <source>
        <strain evidence="2">FDAARGOS_113</strain>
    </source>
</reference>
<proteinExistence type="predicted"/>